<sequence>MAGCDMGASYGLTACAHLQSRVPGPCWPKNSHLFVCLHVSGLAVLPLEPTHSLTYSFIHPLHPTHASRSVRAPPRKPARIDPDDCDRQRGPSLYHPPVCKNGRSSVELHCAAARCCCQLRLFAVTGRSDRSKQLLLRNGRDSLRELDSILAAVPCLALPGDVLLDSSLFRPLSLVRPLLTKKAPTAQRYRRPSLPHPACLALAAPHSSSSFFSSSFSSSPNQDSQLDKRSAPTPRHVRLPPGRLSLLVPSLLGRGKPGQSSVPQCRARRRTSHFVSVPVQSRRARTSAPAREIQPRAHPLAHSPAQVPATPVSPSSPRAPSPPAQPSPSSKH</sequence>
<dbReference type="Proteomes" id="UP000736672">
    <property type="component" value="Unassembled WGS sequence"/>
</dbReference>
<gene>
    <name evidence="2" type="ORF">B0J15DRAFT_71180</name>
</gene>
<feature type="region of interest" description="Disordered" evidence="1">
    <location>
        <begin position="66"/>
        <end position="86"/>
    </location>
</feature>
<accession>A0A9P9K4V1</accession>
<name>A0A9P9K4V1_FUSSL</name>
<feature type="compositionally biased region" description="Low complexity" evidence="1">
    <location>
        <begin position="303"/>
        <end position="316"/>
    </location>
</feature>
<comment type="caution">
    <text evidence="2">The sequence shown here is derived from an EMBL/GenBank/DDBJ whole genome shotgun (WGS) entry which is preliminary data.</text>
</comment>
<feature type="region of interest" description="Disordered" evidence="1">
    <location>
        <begin position="213"/>
        <end position="332"/>
    </location>
</feature>
<dbReference type="EMBL" id="JAGTJS010000015">
    <property type="protein sequence ID" value="KAH7248068.1"/>
    <property type="molecule type" value="Genomic_DNA"/>
</dbReference>
<reference evidence="2" key="1">
    <citation type="journal article" date="2021" name="Nat. Commun.">
        <title>Genetic determinants of endophytism in the Arabidopsis root mycobiome.</title>
        <authorList>
            <person name="Mesny F."/>
            <person name="Miyauchi S."/>
            <person name="Thiergart T."/>
            <person name="Pickel B."/>
            <person name="Atanasova L."/>
            <person name="Karlsson M."/>
            <person name="Huettel B."/>
            <person name="Barry K.W."/>
            <person name="Haridas S."/>
            <person name="Chen C."/>
            <person name="Bauer D."/>
            <person name="Andreopoulos W."/>
            <person name="Pangilinan J."/>
            <person name="LaButti K."/>
            <person name="Riley R."/>
            <person name="Lipzen A."/>
            <person name="Clum A."/>
            <person name="Drula E."/>
            <person name="Henrissat B."/>
            <person name="Kohler A."/>
            <person name="Grigoriev I.V."/>
            <person name="Martin F.M."/>
            <person name="Hacquard S."/>
        </authorList>
    </citation>
    <scope>NUCLEOTIDE SEQUENCE</scope>
    <source>
        <strain evidence="2">FSSC 5 MPI-SDFR-AT-0091</strain>
    </source>
</reference>
<proteinExistence type="predicted"/>
<evidence type="ECO:0000256" key="1">
    <source>
        <dbReference type="SAM" id="MobiDB-lite"/>
    </source>
</evidence>
<keyword evidence="3" id="KW-1185">Reference proteome</keyword>
<organism evidence="2 3">
    <name type="scientific">Fusarium solani</name>
    <name type="common">Filamentous fungus</name>
    <dbReference type="NCBI Taxonomy" id="169388"/>
    <lineage>
        <taxon>Eukaryota</taxon>
        <taxon>Fungi</taxon>
        <taxon>Dikarya</taxon>
        <taxon>Ascomycota</taxon>
        <taxon>Pezizomycotina</taxon>
        <taxon>Sordariomycetes</taxon>
        <taxon>Hypocreomycetidae</taxon>
        <taxon>Hypocreales</taxon>
        <taxon>Nectriaceae</taxon>
        <taxon>Fusarium</taxon>
        <taxon>Fusarium solani species complex</taxon>
    </lineage>
</organism>
<dbReference type="AlphaFoldDB" id="A0A9P9K4V1"/>
<feature type="compositionally biased region" description="Pro residues" evidence="1">
    <location>
        <begin position="317"/>
        <end position="326"/>
    </location>
</feature>
<protein>
    <submittedName>
        <fullName evidence="2">Uncharacterized protein</fullName>
    </submittedName>
</protein>
<evidence type="ECO:0000313" key="2">
    <source>
        <dbReference type="EMBL" id="KAH7248068.1"/>
    </source>
</evidence>
<evidence type="ECO:0000313" key="3">
    <source>
        <dbReference type="Proteomes" id="UP000736672"/>
    </source>
</evidence>